<feature type="region of interest" description="Disordered" evidence="1">
    <location>
        <begin position="1"/>
        <end position="305"/>
    </location>
</feature>
<dbReference type="Proteomes" id="UP000001937">
    <property type="component" value="Chromosome"/>
</dbReference>
<dbReference type="eggNOG" id="COG0576">
    <property type="taxonomic scope" value="Bacteria"/>
</dbReference>
<dbReference type="Gene3D" id="2.30.22.10">
    <property type="entry name" value="Head domain of nucleotide exchange factor GrpE"/>
    <property type="match status" value="1"/>
</dbReference>
<name>Q2J6R6_FRACC</name>
<dbReference type="STRING" id="106370.Francci3_3674"/>
<feature type="compositionally biased region" description="Basic and acidic residues" evidence="1">
    <location>
        <begin position="177"/>
        <end position="233"/>
    </location>
</feature>
<sequence length="459" mass="49517">MFQPRREPSPEQARADRASCDQRAHPGHRSHPDRDPASGRGRERPGRYSADDRGGPVTGADPGQADPAYAGPSRAAGWEQGRRGQVPVDAHPPREDRFPGRNAPAWSPSQPSHGGSSGYGDHAGSGYGAREEHRSVAGSRGAPAYEATDPREADDLPEAEWRETGPEAGDRGAGGPEDIRPDEVRPDEVRPDEVRPDEVRPDEVWPDEVRPDEVRPDEVRPDEVRPDEVRPDEPESAVASERAEHAGPATPTRSPTGPDQRDAERGPVDHGGTAAQDDQVPQDGSADQDCPVDRPGPDGGGTDLVGSIGAVQAVALERLASRVDELARLRRHDTQLVDRLHAENARLRSGELTEAMAPLLRGLIRLHDQMGSLGADDPQSVAGILRKQLLQVLDVAVDVRPYTAVPGGTFDPARHLGVRRVPTDDPGRDGTIARTVRPGFVRGETTVVRPAETEVYRSR</sequence>
<reference evidence="2 3" key="1">
    <citation type="journal article" date="2007" name="Genome Res.">
        <title>Genome characteristics of facultatively symbiotic Frankia sp. strains reflect host range and host plant biogeography.</title>
        <authorList>
            <person name="Normand P."/>
            <person name="Lapierre P."/>
            <person name="Tisa L.S."/>
            <person name="Gogarten J.P."/>
            <person name="Alloisio N."/>
            <person name="Bagnarol E."/>
            <person name="Bassi C.A."/>
            <person name="Berry A.M."/>
            <person name="Bickhart D.M."/>
            <person name="Choisne N."/>
            <person name="Couloux A."/>
            <person name="Cournoyer B."/>
            <person name="Cruveiller S."/>
            <person name="Daubin V."/>
            <person name="Demange N."/>
            <person name="Francino M.P."/>
            <person name="Goltsman E."/>
            <person name="Huang Y."/>
            <person name="Kopp O.R."/>
            <person name="Labarre L."/>
            <person name="Lapidus A."/>
            <person name="Lavire C."/>
            <person name="Marechal J."/>
            <person name="Martinez M."/>
            <person name="Mastronunzio J.E."/>
            <person name="Mullin B.C."/>
            <person name="Niemann J."/>
            <person name="Pujic P."/>
            <person name="Rawnsley T."/>
            <person name="Rouy Z."/>
            <person name="Schenowitz C."/>
            <person name="Sellstedt A."/>
            <person name="Tavares F."/>
            <person name="Tomkins J.P."/>
            <person name="Vallenet D."/>
            <person name="Valverde C."/>
            <person name="Wall L.G."/>
            <person name="Wang Y."/>
            <person name="Medigue C."/>
            <person name="Benson D.R."/>
        </authorList>
    </citation>
    <scope>NUCLEOTIDE SEQUENCE [LARGE SCALE GENOMIC DNA]</scope>
    <source>
        <strain evidence="3">DSM 45818 / CECT 9043 / CcI3</strain>
    </source>
</reference>
<dbReference type="InterPro" id="IPR009012">
    <property type="entry name" value="GrpE_head"/>
</dbReference>
<dbReference type="GO" id="GO:0006457">
    <property type="term" value="P:protein folding"/>
    <property type="evidence" value="ECO:0007669"/>
    <property type="project" value="InterPro"/>
</dbReference>
<protein>
    <recommendedName>
        <fullName evidence="4">Molecular chaperone GrpE (Heat shock protein)</fullName>
    </recommendedName>
</protein>
<evidence type="ECO:0008006" key="4">
    <source>
        <dbReference type="Google" id="ProtNLM"/>
    </source>
</evidence>
<dbReference type="EMBL" id="CP000249">
    <property type="protein sequence ID" value="ABD13026.1"/>
    <property type="molecule type" value="Genomic_DNA"/>
</dbReference>
<dbReference type="RefSeq" id="WP_011438050.1">
    <property type="nucleotide sequence ID" value="NZ_JENI01000016.1"/>
</dbReference>
<evidence type="ECO:0000313" key="3">
    <source>
        <dbReference type="Proteomes" id="UP000001937"/>
    </source>
</evidence>
<dbReference type="KEGG" id="fra:Francci3_3674"/>
<feature type="compositionally biased region" description="Basic and acidic residues" evidence="1">
    <location>
        <begin position="259"/>
        <end position="268"/>
    </location>
</feature>
<accession>Q2J6R6</accession>
<organism evidence="2 3">
    <name type="scientific">Frankia casuarinae (strain DSM 45818 / CECT 9043 / HFP020203 / CcI3)</name>
    <dbReference type="NCBI Taxonomy" id="106370"/>
    <lineage>
        <taxon>Bacteria</taxon>
        <taxon>Bacillati</taxon>
        <taxon>Actinomycetota</taxon>
        <taxon>Actinomycetes</taxon>
        <taxon>Frankiales</taxon>
        <taxon>Frankiaceae</taxon>
        <taxon>Frankia</taxon>
    </lineage>
</organism>
<keyword evidence="3" id="KW-1185">Reference proteome</keyword>
<gene>
    <name evidence="2" type="ordered locus">Francci3_3674</name>
</gene>
<dbReference type="AlphaFoldDB" id="Q2J6R6"/>
<feature type="compositionally biased region" description="Gly residues" evidence="1">
    <location>
        <begin position="115"/>
        <end position="127"/>
    </location>
</feature>
<feature type="compositionally biased region" description="Basic and acidic residues" evidence="1">
    <location>
        <begin position="148"/>
        <end position="170"/>
    </location>
</feature>
<proteinExistence type="predicted"/>
<evidence type="ECO:0000256" key="1">
    <source>
        <dbReference type="SAM" id="MobiDB-lite"/>
    </source>
</evidence>
<dbReference type="HOGENOM" id="CLU_595487_0_0_11"/>
<feature type="compositionally biased region" description="Basic and acidic residues" evidence="1">
    <location>
        <begin position="1"/>
        <end position="54"/>
    </location>
</feature>
<evidence type="ECO:0000313" key="2">
    <source>
        <dbReference type="EMBL" id="ABD13026.1"/>
    </source>
</evidence>